<feature type="domain" description="Carrier" evidence="5">
    <location>
        <begin position="1020"/>
        <end position="1094"/>
    </location>
</feature>
<accession>A0A9D0ZH26</accession>
<dbReference type="EMBL" id="DVFW01000023">
    <property type="protein sequence ID" value="HIQ80472.1"/>
    <property type="molecule type" value="Genomic_DNA"/>
</dbReference>
<dbReference type="GO" id="GO:0005737">
    <property type="term" value="C:cytoplasm"/>
    <property type="evidence" value="ECO:0007669"/>
    <property type="project" value="TreeGrafter"/>
</dbReference>
<evidence type="ECO:0000313" key="7">
    <source>
        <dbReference type="Proteomes" id="UP000886787"/>
    </source>
</evidence>
<dbReference type="Gene3D" id="3.30.300.30">
    <property type="match status" value="1"/>
</dbReference>
<feature type="non-terminal residue" evidence="6">
    <location>
        <position position="1"/>
    </location>
</feature>
<dbReference type="PANTHER" id="PTHR45527:SF1">
    <property type="entry name" value="FATTY ACID SYNTHASE"/>
    <property type="match status" value="1"/>
</dbReference>
<evidence type="ECO:0000256" key="1">
    <source>
        <dbReference type="ARBA" id="ARBA00001957"/>
    </source>
</evidence>
<comment type="cofactor">
    <cofactor evidence="1">
        <name>pantetheine 4'-phosphate</name>
        <dbReference type="ChEBI" id="CHEBI:47942"/>
    </cofactor>
</comment>
<dbReference type="PANTHER" id="PTHR45527">
    <property type="entry name" value="NONRIBOSOMAL PEPTIDE SYNTHETASE"/>
    <property type="match status" value="1"/>
</dbReference>
<evidence type="ECO:0000259" key="5">
    <source>
        <dbReference type="PROSITE" id="PS50075"/>
    </source>
</evidence>
<gene>
    <name evidence="6" type="ORF">IAD32_04215</name>
</gene>
<keyword evidence="4" id="KW-0436">Ligase</keyword>
<evidence type="ECO:0000256" key="2">
    <source>
        <dbReference type="ARBA" id="ARBA00022450"/>
    </source>
</evidence>
<dbReference type="NCBIfam" id="TIGR01733">
    <property type="entry name" value="AA-adenyl-dom"/>
    <property type="match status" value="1"/>
</dbReference>
<dbReference type="GO" id="GO:0008610">
    <property type="term" value="P:lipid biosynthetic process"/>
    <property type="evidence" value="ECO:0007669"/>
    <property type="project" value="UniProtKB-ARBA"/>
</dbReference>
<protein>
    <submittedName>
        <fullName evidence="6">Amino acid adenylation domain-containing protein</fullName>
    </submittedName>
</protein>
<name>A0A9D0ZH26_9FIRM</name>
<feature type="domain" description="Carrier" evidence="5">
    <location>
        <begin position="1"/>
        <end position="74"/>
    </location>
</feature>
<keyword evidence="3" id="KW-0597">Phosphoprotein</keyword>
<evidence type="ECO:0000256" key="3">
    <source>
        <dbReference type="ARBA" id="ARBA00022553"/>
    </source>
</evidence>
<sequence>LTLLQEKILDIIEKIIGTREINVSADLMHCGMTSLTVIKLAVELNKAFGYNAEIQTLMKGCSVLWLESEIAQNLLAVQKNSGGGMSAAPPKKEYVPLSYTQYGVYSECMKHPYDTFYNIPFYYEFPASFCAEKLAKAVTDVLSAHPYIFTRIGVKNDDVVQIKRHAGDFTVPVKKMRESAIEKYKADFVKPYKLMNTQLFKAEVIETEKAVYLFAEFHHIIFDGASFGLFAEAVKDAYEGKEIESETYDYFDYVRDEAENRSSAAFKAAETYISDMLSKCESADKITPDLGGLPENGRPVMFSVPFDMHHISKFCNEIGVTPAHLFLASMLYVVSRFTNSRNAYINTISNGRTDMKLRNCFGMFVKTLPIGLEIGDITALELVEAAKKLLMDAVSNEIYPYADVCRKFNYAPNILYAYQLGVSEDLYIDHQKIEKDAIGERRAKFKTAVYIEKNNGQESINVLYNDALYSKNLMAAFANAIAVVVEKIIADPHQRIRKISMLGEKEAAVIEAFSQTEFKEPEIKLLHALFEKQAALHPDTTALVACDGRFTYSQLDKRANNIANNLIAKGIKNGARVVILLKRTSGFFAALFGILKAGCAFIPICPEYPQERIESIIEDSGAELVITFDKLLKRYDKAVDIKELEKGQNHAKPVVAISPEDLAYLIYTSGSTGKPKGVMLRHIGIANYLTDAEQNIQIRYVTENCKCYGSITTISFDMSLKETAGALCNGLTLAFASDEQAVNPAALARFFKENHVDAFNATPSRLLLYMELPEFAEAMKNCRVILSGGEKYPDKLLQVLRKETDAKIINTYGPTEITVSSNAKELTYASEISVGKPLLNYKEYIVDLDGNKLPVGVVGELLIGGPGVALGYNKLPEQTEKAFIRYESRRFYRSGDYAKWTDNGDVVILGRKDNQVKLRGLRIELGEIEKCLTNIAGIRSAVVVIKKLGNEDGICAYYTAEKKMDVHALKAEMQKTLTEYMIPASFNQLEEFPFTPNGKVNVQALCEPVLMDKADRRTEKPTTAIEKQFCRIFSEILDVAEVSATDNFFDLGGTSLNVTRVVIAASKHHYSITYGDVFENPTPRMLAKLAGGSQESGDSFDDFANYDYTAIHKVLEKNTLASFLNGERQTIGDVFLTGAVGFLGIHILYALLKNHSGKVYCLLRSKKDESALDRMKSIFFYYFEINIIEEYGDRVEIMEGDITDKSTFENLKGIRADTFINCAANVKHFSKGTDIEDVNYHGVQNILAFCKATGIRLIHVSTMSVGGMFVDKPGEVTHLKENLLYYGQVQGSKYTNAKFLAEREILENVAQGMNAKIMRVGTLAARESDGEYQINFTTNSFMGRLKSTFLIGCYPYEAMDMPFELSPIDYVAKAILLLAQAPRECTVFHPYNNHSLIMSDLYAEMNRAGLNVHPVENSAYAEAVNLAKEDPEKAKVLSSFIAYQNIAHGRKTYEVAKSNLLTMQVLYRMHFRWPVTSVGYMKRFLLNLQGLGYFEGKS</sequence>
<dbReference type="InterPro" id="IPR023213">
    <property type="entry name" value="CAT-like_dom_sf"/>
</dbReference>
<proteinExistence type="predicted"/>
<dbReference type="InterPro" id="IPR042099">
    <property type="entry name" value="ANL_N_sf"/>
</dbReference>
<evidence type="ECO:0000256" key="4">
    <source>
        <dbReference type="ARBA" id="ARBA00022598"/>
    </source>
</evidence>
<dbReference type="SUPFAM" id="SSF47336">
    <property type="entry name" value="ACP-like"/>
    <property type="match status" value="2"/>
</dbReference>
<dbReference type="InterPro" id="IPR001242">
    <property type="entry name" value="Condensation_dom"/>
</dbReference>
<dbReference type="SUPFAM" id="SSF52777">
    <property type="entry name" value="CoA-dependent acyltransferases"/>
    <property type="match status" value="2"/>
</dbReference>
<dbReference type="Gene3D" id="3.30.559.10">
    <property type="entry name" value="Chloramphenicol acetyltransferase-like domain"/>
    <property type="match status" value="1"/>
</dbReference>
<comment type="caution">
    <text evidence="6">The sequence shown here is derived from an EMBL/GenBank/DDBJ whole genome shotgun (WGS) entry which is preliminary data.</text>
</comment>
<dbReference type="Pfam" id="PF07993">
    <property type="entry name" value="NAD_binding_4"/>
    <property type="match status" value="1"/>
</dbReference>
<dbReference type="Gene3D" id="3.40.50.720">
    <property type="entry name" value="NAD(P)-binding Rossmann-like Domain"/>
    <property type="match status" value="1"/>
</dbReference>
<reference evidence="6" key="1">
    <citation type="submission" date="2020-10" db="EMBL/GenBank/DDBJ databases">
        <authorList>
            <person name="Gilroy R."/>
        </authorList>
    </citation>
    <scope>NUCLEOTIDE SEQUENCE</scope>
    <source>
        <strain evidence="6">ChiSjej1B19-3389</strain>
    </source>
</reference>
<dbReference type="PROSITE" id="PS50075">
    <property type="entry name" value="CARRIER"/>
    <property type="match status" value="2"/>
</dbReference>
<dbReference type="InterPro" id="IPR009081">
    <property type="entry name" value="PP-bd_ACP"/>
</dbReference>
<dbReference type="SUPFAM" id="SSF56801">
    <property type="entry name" value="Acetyl-CoA synthetase-like"/>
    <property type="match status" value="1"/>
</dbReference>
<dbReference type="FunFam" id="3.40.50.980:FF:000001">
    <property type="entry name" value="Non-ribosomal peptide synthetase"/>
    <property type="match status" value="1"/>
</dbReference>
<dbReference type="Proteomes" id="UP000886787">
    <property type="component" value="Unassembled WGS sequence"/>
</dbReference>
<dbReference type="Gene3D" id="3.30.559.30">
    <property type="entry name" value="Nonribosomal peptide synthetase, condensation domain"/>
    <property type="match status" value="1"/>
</dbReference>
<dbReference type="InterPro" id="IPR000873">
    <property type="entry name" value="AMP-dep_synth/lig_dom"/>
</dbReference>
<dbReference type="InterPro" id="IPR020845">
    <property type="entry name" value="AMP-binding_CS"/>
</dbReference>
<dbReference type="InterPro" id="IPR036291">
    <property type="entry name" value="NAD(P)-bd_dom_sf"/>
</dbReference>
<dbReference type="InterPro" id="IPR013120">
    <property type="entry name" value="FAR_NAD-bd"/>
</dbReference>
<keyword evidence="2" id="KW-0596">Phosphopantetheine</keyword>
<dbReference type="PRINTS" id="PR00154">
    <property type="entry name" value="AMPBINDING"/>
</dbReference>
<dbReference type="CDD" id="cd05930">
    <property type="entry name" value="A_NRPS"/>
    <property type="match status" value="1"/>
</dbReference>
<dbReference type="Pfam" id="PF00668">
    <property type="entry name" value="Condensation"/>
    <property type="match status" value="1"/>
</dbReference>
<evidence type="ECO:0000313" key="6">
    <source>
        <dbReference type="EMBL" id="HIQ80472.1"/>
    </source>
</evidence>
<organism evidence="6 7">
    <name type="scientific">Candidatus Scatavimonas merdigallinarum</name>
    <dbReference type="NCBI Taxonomy" id="2840914"/>
    <lineage>
        <taxon>Bacteria</taxon>
        <taxon>Bacillati</taxon>
        <taxon>Bacillota</taxon>
        <taxon>Clostridia</taxon>
        <taxon>Eubacteriales</taxon>
        <taxon>Oscillospiraceae</taxon>
        <taxon>Oscillospiraceae incertae sedis</taxon>
        <taxon>Candidatus Scatavimonas</taxon>
    </lineage>
</organism>
<dbReference type="InterPro" id="IPR045851">
    <property type="entry name" value="AMP-bd_C_sf"/>
</dbReference>
<dbReference type="InterPro" id="IPR036736">
    <property type="entry name" value="ACP-like_sf"/>
</dbReference>
<dbReference type="PROSITE" id="PS00455">
    <property type="entry name" value="AMP_BINDING"/>
    <property type="match status" value="1"/>
</dbReference>
<dbReference type="GO" id="GO:0044550">
    <property type="term" value="P:secondary metabolite biosynthetic process"/>
    <property type="evidence" value="ECO:0007669"/>
    <property type="project" value="TreeGrafter"/>
</dbReference>
<dbReference type="GO" id="GO:0016874">
    <property type="term" value="F:ligase activity"/>
    <property type="evidence" value="ECO:0007669"/>
    <property type="project" value="UniProtKB-KW"/>
</dbReference>
<dbReference type="Pfam" id="PF00501">
    <property type="entry name" value="AMP-binding"/>
    <property type="match status" value="1"/>
</dbReference>
<dbReference type="InterPro" id="IPR020459">
    <property type="entry name" value="AMP-binding"/>
</dbReference>
<dbReference type="Gene3D" id="1.10.1200.10">
    <property type="entry name" value="ACP-like"/>
    <property type="match status" value="1"/>
</dbReference>
<dbReference type="InterPro" id="IPR010071">
    <property type="entry name" value="AA_adenyl_dom"/>
</dbReference>
<dbReference type="Pfam" id="PF00550">
    <property type="entry name" value="PP-binding"/>
    <property type="match status" value="2"/>
</dbReference>
<dbReference type="Gene3D" id="3.40.50.12780">
    <property type="entry name" value="N-terminal domain of ligase-like"/>
    <property type="match status" value="1"/>
</dbReference>
<dbReference type="GO" id="GO:0043041">
    <property type="term" value="P:amino acid activation for nonribosomal peptide biosynthetic process"/>
    <property type="evidence" value="ECO:0007669"/>
    <property type="project" value="TreeGrafter"/>
</dbReference>
<reference evidence="6" key="2">
    <citation type="journal article" date="2021" name="PeerJ">
        <title>Extensive microbial diversity within the chicken gut microbiome revealed by metagenomics and culture.</title>
        <authorList>
            <person name="Gilroy R."/>
            <person name="Ravi A."/>
            <person name="Getino M."/>
            <person name="Pursley I."/>
            <person name="Horton D.L."/>
            <person name="Alikhan N.F."/>
            <person name="Baker D."/>
            <person name="Gharbi K."/>
            <person name="Hall N."/>
            <person name="Watson M."/>
            <person name="Adriaenssens E.M."/>
            <person name="Foster-Nyarko E."/>
            <person name="Jarju S."/>
            <person name="Secka A."/>
            <person name="Antonio M."/>
            <person name="Oren A."/>
            <person name="Chaudhuri R.R."/>
            <person name="La Ragione R."/>
            <person name="Hildebrand F."/>
            <person name="Pallen M.J."/>
        </authorList>
    </citation>
    <scope>NUCLEOTIDE SEQUENCE</scope>
    <source>
        <strain evidence="6">ChiSjej1B19-3389</strain>
    </source>
</reference>
<dbReference type="SUPFAM" id="SSF51735">
    <property type="entry name" value="NAD(P)-binding Rossmann-fold domains"/>
    <property type="match status" value="1"/>
</dbReference>
<dbReference type="GO" id="GO:0031177">
    <property type="term" value="F:phosphopantetheine binding"/>
    <property type="evidence" value="ECO:0007669"/>
    <property type="project" value="TreeGrafter"/>
</dbReference>